<evidence type="ECO:0000256" key="2">
    <source>
        <dbReference type="RuleBase" id="RU000363"/>
    </source>
</evidence>
<dbReference type="CDD" id="cd05233">
    <property type="entry name" value="SDR_c"/>
    <property type="match status" value="1"/>
</dbReference>
<protein>
    <submittedName>
        <fullName evidence="3">SDR family oxidoreductase</fullName>
    </submittedName>
</protein>
<dbReference type="EMBL" id="BAAANK010000009">
    <property type="protein sequence ID" value="GAA1842148.1"/>
    <property type="molecule type" value="Genomic_DNA"/>
</dbReference>
<accession>A0ABN2MZV9</accession>
<dbReference type="Pfam" id="PF00106">
    <property type="entry name" value="adh_short"/>
    <property type="match status" value="1"/>
</dbReference>
<comment type="similarity">
    <text evidence="1 2">Belongs to the short-chain dehydrogenases/reductases (SDR) family.</text>
</comment>
<dbReference type="PANTHER" id="PTHR42760">
    <property type="entry name" value="SHORT-CHAIN DEHYDROGENASES/REDUCTASES FAMILY MEMBER"/>
    <property type="match status" value="1"/>
</dbReference>
<dbReference type="PRINTS" id="PR00080">
    <property type="entry name" value="SDRFAMILY"/>
</dbReference>
<dbReference type="PRINTS" id="PR00081">
    <property type="entry name" value="GDHRDH"/>
</dbReference>
<evidence type="ECO:0000313" key="4">
    <source>
        <dbReference type="Proteomes" id="UP001501746"/>
    </source>
</evidence>
<sequence length="234" mass="24331">MTNATTRAVGRIIITGGASGLGAAVADAVADAGGTPIVLDRAVPDEPRHETHQADVADTRALERMISELADRHGGLDGVVTAAGIDRCGRLDDVDGVEWERVIQVNLLGTAAAVRAALPHLEASHGRVVTVASSLALKGVSDATAYCASKFGVLGFSRALADETKGRLGVTTLIPGGMTTHFFDDRDAKYRPGADAKLNDPANVAQAVVFALSQPDGSEIRELVVCHSEESSWP</sequence>
<dbReference type="PROSITE" id="PS00061">
    <property type="entry name" value="ADH_SHORT"/>
    <property type="match status" value="1"/>
</dbReference>
<dbReference type="Proteomes" id="UP001501746">
    <property type="component" value="Unassembled WGS sequence"/>
</dbReference>
<dbReference type="InterPro" id="IPR020904">
    <property type="entry name" value="Sc_DH/Rdtase_CS"/>
</dbReference>
<evidence type="ECO:0000256" key="1">
    <source>
        <dbReference type="ARBA" id="ARBA00006484"/>
    </source>
</evidence>
<proteinExistence type="inferred from homology"/>
<dbReference type="InterPro" id="IPR002347">
    <property type="entry name" value="SDR_fam"/>
</dbReference>
<dbReference type="SUPFAM" id="SSF51735">
    <property type="entry name" value="NAD(P)-binding Rossmann-fold domains"/>
    <property type="match status" value="1"/>
</dbReference>
<name>A0ABN2MZV9_9MICO</name>
<dbReference type="RefSeq" id="WP_157427619.1">
    <property type="nucleotide sequence ID" value="NZ_BAAANK010000009.1"/>
</dbReference>
<gene>
    <name evidence="3" type="ORF">GCM10009750_30500</name>
</gene>
<keyword evidence="4" id="KW-1185">Reference proteome</keyword>
<reference evidence="3 4" key="1">
    <citation type="journal article" date="2019" name="Int. J. Syst. Evol. Microbiol.">
        <title>The Global Catalogue of Microorganisms (GCM) 10K type strain sequencing project: providing services to taxonomists for standard genome sequencing and annotation.</title>
        <authorList>
            <consortium name="The Broad Institute Genomics Platform"/>
            <consortium name="The Broad Institute Genome Sequencing Center for Infectious Disease"/>
            <person name="Wu L."/>
            <person name="Ma J."/>
        </authorList>
    </citation>
    <scope>NUCLEOTIDE SEQUENCE [LARGE SCALE GENOMIC DNA]</scope>
    <source>
        <strain evidence="3 4">JCM 14323</strain>
    </source>
</reference>
<dbReference type="InterPro" id="IPR036291">
    <property type="entry name" value="NAD(P)-bd_dom_sf"/>
</dbReference>
<organism evidence="3 4">
    <name type="scientific">Agromyces salentinus</name>
    <dbReference type="NCBI Taxonomy" id="269421"/>
    <lineage>
        <taxon>Bacteria</taxon>
        <taxon>Bacillati</taxon>
        <taxon>Actinomycetota</taxon>
        <taxon>Actinomycetes</taxon>
        <taxon>Micrococcales</taxon>
        <taxon>Microbacteriaceae</taxon>
        <taxon>Agromyces</taxon>
    </lineage>
</organism>
<dbReference type="Gene3D" id="3.40.50.720">
    <property type="entry name" value="NAD(P)-binding Rossmann-like Domain"/>
    <property type="match status" value="1"/>
</dbReference>
<evidence type="ECO:0000313" key="3">
    <source>
        <dbReference type="EMBL" id="GAA1842148.1"/>
    </source>
</evidence>
<comment type="caution">
    <text evidence="3">The sequence shown here is derived from an EMBL/GenBank/DDBJ whole genome shotgun (WGS) entry which is preliminary data.</text>
</comment>